<reference evidence="1 2" key="1">
    <citation type="journal article" date="2022" name="New Phytol.">
        <title>Ecological generalism drives hyperdiversity of secondary metabolite gene clusters in xylarialean endophytes.</title>
        <authorList>
            <person name="Franco M.E.E."/>
            <person name="Wisecaver J.H."/>
            <person name="Arnold A.E."/>
            <person name="Ju Y.M."/>
            <person name="Slot J.C."/>
            <person name="Ahrendt S."/>
            <person name="Moore L.P."/>
            <person name="Eastman K.E."/>
            <person name="Scott K."/>
            <person name="Konkel Z."/>
            <person name="Mondo S.J."/>
            <person name="Kuo A."/>
            <person name="Hayes R.D."/>
            <person name="Haridas S."/>
            <person name="Andreopoulos B."/>
            <person name="Riley R."/>
            <person name="LaButti K."/>
            <person name="Pangilinan J."/>
            <person name="Lipzen A."/>
            <person name="Amirebrahimi M."/>
            <person name="Yan J."/>
            <person name="Adam C."/>
            <person name="Keymanesh K."/>
            <person name="Ng V."/>
            <person name="Louie K."/>
            <person name="Northen T."/>
            <person name="Drula E."/>
            <person name="Henrissat B."/>
            <person name="Hsieh H.M."/>
            <person name="Youens-Clark K."/>
            <person name="Lutzoni F."/>
            <person name="Miadlikowska J."/>
            <person name="Eastwood D.C."/>
            <person name="Hamelin R.C."/>
            <person name="Grigoriev I.V."/>
            <person name="U'Ren J.M."/>
        </authorList>
    </citation>
    <scope>NUCLEOTIDE SEQUENCE [LARGE SCALE GENOMIC DNA]</scope>
    <source>
        <strain evidence="1 2">ER1909</strain>
    </source>
</reference>
<dbReference type="EMBL" id="MU394303">
    <property type="protein sequence ID" value="KAI6088165.1"/>
    <property type="molecule type" value="Genomic_DNA"/>
</dbReference>
<organism evidence="1 2">
    <name type="scientific">Hypoxylon rubiginosum</name>
    <dbReference type="NCBI Taxonomy" id="110542"/>
    <lineage>
        <taxon>Eukaryota</taxon>
        <taxon>Fungi</taxon>
        <taxon>Dikarya</taxon>
        <taxon>Ascomycota</taxon>
        <taxon>Pezizomycotina</taxon>
        <taxon>Sordariomycetes</taxon>
        <taxon>Xylariomycetidae</taxon>
        <taxon>Xylariales</taxon>
        <taxon>Hypoxylaceae</taxon>
        <taxon>Hypoxylon</taxon>
    </lineage>
</organism>
<sequence>MQTSTLLLGALVAASSGIALAVPFDNGVSSSNPFVKVRADYENVGFGQQIQTSSEANYWVVWIDGETACDKVQTLSPLTSSPCDVDFQLPSGTTKLKLSDCNGNNEPASLYTSAGSFVRTCKQDNSKIHCGGNDHDIVKHGKCNS</sequence>
<proteinExistence type="predicted"/>
<dbReference type="Proteomes" id="UP001497680">
    <property type="component" value="Unassembled WGS sequence"/>
</dbReference>
<comment type="caution">
    <text evidence="1">The sequence shown here is derived from an EMBL/GenBank/DDBJ whole genome shotgun (WGS) entry which is preliminary data.</text>
</comment>
<gene>
    <name evidence="1" type="ORF">F4821DRAFT_234766</name>
</gene>
<accession>A0ACC0D719</accession>
<evidence type="ECO:0000313" key="2">
    <source>
        <dbReference type="Proteomes" id="UP001497680"/>
    </source>
</evidence>
<protein>
    <submittedName>
        <fullName evidence="1">Uncharacterized protein</fullName>
    </submittedName>
</protein>
<keyword evidence="2" id="KW-1185">Reference proteome</keyword>
<name>A0ACC0D719_9PEZI</name>
<evidence type="ECO:0000313" key="1">
    <source>
        <dbReference type="EMBL" id="KAI6088165.1"/>
    </source>
</evidence>